<proteinExistence type="predicted"/>
<dbReference type="EMBL" id="BAABWH010000004">
    <property type="protein sequence ID" value="GAA6145562.1"/>
    <property type="molecule type" value="Genomic_DNA"/>
</dbReference>
<dbReference type="Proteomes" id="UP001481413">
    <property type="component" value="Unassembled WGS sequence"/>
</dbReference>
<evidence type="ECO:0000313" key="2">
    <source>
        <dbReference type="EMBL" id="GAA6145562.1"/>
    </source>
</evidence>
<feature type="region of interest" description="Disordered" evidence="1">
    <location>
        <begin position="1"/>
        <end position="23"/>
    </location>
</feature>
<protein>
    <submittedName>
        <fullName evidence="2">Uncharacterized protein</fullName>
    </submittedName>
</protein>
<name>A0ABP9ZZJ0_9GAMM</name>
<evidence type="ECO:0000313" key="3">
    <source>
        <dbReference type="Proteomes" id="UP001481413"/>
    </source>
</evidence>
<gene>
    <name evidence="2" type="ORF">NBRC116585_16800</name>
</gene>
<evidence type="ECO:0000256" key="1">
    <source>
        <dbReference type="SAM" id="MobiDB-lite"/>
    </source>
</evidence>
<comment type="caution">
    <text evidence="2">The sequence shown here is derived from an EMBL/GenBank/DDBJ whole genome shotgun (WGS) entry which is preliminary data.</text>
</comment>
<accession>A0ABP9ZZJ0</accession>
<feature type="compositionally biased region" description="Basic residues" evidence="1">
    <location>
        <begin position="1"/>
        <end position="12"/>
    </location>
</feature>
<keyword evidence="3" id="KW-1185">Reference proteome</keyword>
<sequence length="74" mass="8602">MKWLKAQKRKKSQAQNKTQQRPCARLAGHSDYRFVGQALRNWSADLPDSELLTPNLQFAEFTGSRLHPHHFTLI</sequence>
<reference evidence="2 3" key="1">
    <citation type="submission" date="2024-04" db="EMBL/GenBank/DDBJ databases">
        <title>Draft genome sequence of Thalassolituus maritimus NBRC 116585.</title>
        <authorList>
            <person name="Miyakawa T."/>
            <person name="Kusuya Y."/>
            <person name="Miura T."/>
        </authorList>
    </citation>
    <scope>NUCLEOTIDE SEQUENCE [LARGE SCALE GENOMIC DNA]</scope>
    <source>
        <strain evidence="2 3">5NW40-0001</strain>
    </source>
</reference>
<organism evidence="2 3">
    <name type="scientific">Thalassolituus maritimus</name>
    <dbReference type="NCBI Taxonomy" id="484498"/>
    <lineage>
        <taxon>Bacteria</taxon>
        <taxon>Pseudomonadati</taxon>
        <taxon>Pseudomonadota</taxon>
        <taxon>Gammaproteobacteria</taxon>
        <taxon>Oceanospirillales</taxon>
        <taxon>Oceanospirillaceae</taxon>
        <taxon>Thalassolituus</taxon>
    </lineage>
</organism>